<sequence>MTIDEPATSVRILSVERVLPATLAFPAPSVPDAVPFDGQDLAMPRMNMHCSWFLNVHDKPHLAAVSFEQIAQQVRTGLASFIAQFPAATGQAKLHQDDSRWWLHYNGQGADLHLAQVDAPLGDTWKGLGAKMDGDLAPRGVVIHNDEDSLFAVKLTRFSCGSLCLSTSTHHWLVDFVGYLDLMDLFGRAIADPSVRLPARNWSRNMLDLVKDTPPASIPGDEWFKERTKQAVPTRQPGPCRNLLLLFTADDLERLKQDMGKWAADAGEECAPPHQWISTNDALHALLWSSISRVRGLEGDSRRTRLHTPLDGRIHVPRSLDKDAPYVGNVHPAHVMSARADEVVVPRSKLFELAWRVRNEYTAPLDAPTMSAIVRDHNYAAEGSPPGFGSGRMPNQSAMFGDDVTISNVGKMDLRKRLDFGRELGGSPSSMCVLGIPAVQMGPLTLRAADGTALILPAPETWTSYEAALSSRSGSYTADEVARGECKGKPGMLVLVGLREQEVGGFLGDELVSQFCHCL</sequence>
<dbReference type="AlphaFoldDB" id="E2JKE6"/>
<protein>
    <submittedName>
        <fullName evidence="2">Putative BAHD family acyltransferase</fullName>
    </submittedName>
    <submittedName>
        <fullName evidence="3">Related to Ustilagic Acid acyltransferase</fullName>
    </submittedName>
</protein>
<gene>
    <name evidence="2" type="primary">fat1</name>
    <name evidence="3" type="ORF">PSFLO_00758</name>
</gene>
<evidence type="ECO:0000256" key="1">
    <source>
        <dbReference type="ARBA" id="ARBA00022679"/>
    </source>
</evidence>
<evidence type="ECO:0000313" key="4">
    <source>
        <dbReference type="Proteomes" id="UP000323386"/>
    </source>
</evidence>
<dbReference type="GO" id="GO:0016747">
    <property type="term" value="F:acyltransferase activity, transferring groups other than amino-acyl groups"/>
    <property type="evidence" value="ECO:0007669"/>
    <property type="project" value="TreeGrafter"/>
</dbReference>
<keyword evidence="4" id="KW-1185">Reference proteome</keyword>
<proteinExistence type="predicted"/>
<dbReference type="PANTHER" id="PTHR31642:SF310">
    <property type="entry name" value="FATTY ALCOHOL:CAFFEOYL-COA ACYLTRANSFERASE"/>
    <property type="match status" value="1"/>
</dbReference>
<reference evidence="3 4" key="2">
    <citation type="submission" date="2018-03" db="EMBL/GenBank/DDBJ databases">
        <authorList>
            <person name="Guldener U."/>
        </authorList>
    </citation>
    <scope>NUCLEOTIDE SEQUENCE [LARGE SCALE GENOMIC DNA]</scope>
    <source>
        <strain evidence="3 4">DAOM196992</strain>
    </source>
</reference>
<dbReference type="OrthoDB" id="1862401at2759"/>
<dbReference type="EMBL" id="OOIP01000001">
    <property type="protein sequence ID" value="SPO35287.1"/>
    <property type="molecule type" value="Genomic_DNA"/>
</dbReference>
<dbReference type="InterPro" id="IPR050317">
    <property type="entry name" value="Plant_Fungal_Acyltransferase"/>
</dbReference>
<accession>E2JKE6</accession>
<name>E2JKE6_9BASI</name>
<dbReference type="Proteomes" id="UP000323386">
    <property type="component" value="Unassembled WGS sequence"/>
</dbReference>
<dbReference type="InterPro" id="IPR023213">
    <property type="entry name" value="CAT-like_dom_sf"/>
</dbReference>
<organism evidence="2">
    <name type="scientific">Pseudozyma flocculosa</name>
    <dbReference type="NCBI Taxonomy" id="84751"/>
    <lineage>
        <taxon>Eukaryota</taxon>
        <taxon>Fungi</taxon>
        <taxon>Dikarya</taxon>
        <taxon>Basidiomycota</taxon>
        <taxon>Ustilaginomycotina</taxon>
        <taxon>Ustilaginomycetes</taxon>
        <taxon>Ustilaginales</taxon>
        <taxon>Ustilaginaceae</taxon>
        <taxon>Pseudozyma</taxon>
    </lineage>
</organism>
<dbReference type="Pfam" id="PF02458">
    <property type="entry name" value="Transferase"/>
    <property type="match status" value="1"/>
</dbReference>
<evidence type="ECO:0000313" key="3">
    <source>
        <dbReference type="EMBL" id="SPO35287.1"/>
    </source>
</evidence>
<dbReference type="EMBL" id="HQ292625">
    <property type="protein sequence ID" value="ADN97218.1"/>
    <property type="molecule type" value="Genomic_DNA"/>
</dbReference>
<evidence type="ECO:0000313" key="2">
    <source>
        <dbReference type="EMBL" id="ADN97218.1"/>
    </source>
</evidence>
<reference evidence="2" key="1">
    <citation type="journal article" date="2011" name="Mol. Microbiol.">
        <title>Identification of a biosynthesis gene cluster for flocculosin a cellobiose lipid produced by the biocontrol agent Pseudozyma flocculosa.</title>
        <authorList>
            <person name="Teichmann B."/>
            <person name="Labbe C."/>
            <person name="Lefebvre F."/>
            <person name="Bolker M."/>
            <person name="Linne U."/>
            <person name="Belanger R.R."/>
        </authorList>
    </citation>
    <scope>NUCLEOTIDE SEQUENCE</scope>
</reference>
<dbReference type="PANTHER" id="PTHR31642">
    <property type="entry name" value="TRICHOTHECENE 3-O-ACETYLTRANSFERASE"/>
    <property type="match status" value="1"/>
</dbReference>
<keyword evidence="2" id="KW-0012">Acyltransferase</keyword>
<dbReference type="Gene3D" id="3.30.559.10">
    <property type="entry name" value="Chloramphenicol acetyltransferase-like domain"/>
    <property type="match status" value="2"/>
</dbReference>
<keyword evidence="1 2" id="KW-0808">Transferase</keyword>